<dbReference type="GO" id="GO:0010087">
    <property type="term" value="P:phloem or xylem histogenesis"/>
    <property type="evidence" value="ECO:0007669"/>
    <property type="project" value="TreeGrafter"/>
</dbReference>
<evidence type="ECO:0000259" key="1">
    <source>
        <dbReference type="Pfam" id="PF05703"/>
    </source>
</evidence>
<dbReference type="AlphaFoldDB" id="A0A2G2X0E9"/>
<organism evidence="2 3">
    <name type="scientific">Capsicum baccatum</name>
    <name type="common">Peruvian pepper</name>
    <dbReference type="NCBI Taxonomy" id="33114"/>
    <lineage>
        <taxon>Eukaryota</taxon>
        <taxon>Viridiplantae</taxon>
        <taxon>Streptophyta</taxon>
        <taxon>Embryophyta</taxon>
        <taxon>Tracheophyta</taxon>
        <taxon>Spermatophyta</taxon>
        <taxon>Magnoliopsida</taxon>
        <taxon>eudicotyledons</taxon>
        <taxon>Gunneridae</taxon>
        <taxon>Pentapetalae</taxon>
        <taxon>asterids</taxon>
        <taxon>lamiids</taxon>
        <taxon>Solanales</taxon>
        <taxon>Solanaceae</taxon>
        <taxon>Solanoideae</taxon>
        <taxon>Capsiceae</taxon>
        <taxon>Capsicum</taxon>
    </lineage>
</organism>
<keyword evidence="3" id="KW-1185">Reference proteome</keyword>
<dbReference type="Proteomes" id="UP000224567">
    <property type="component" value="Unassembled WGS sequence"/>
</dbReference>
<dbReference type="GO" id="GO:0009734">
    <property type="term" value="P:auxin-activated signaling pathway"/>
    <property type="evidence" value="ECO:0007669"/>
    <property type="project" value="TreeGrafter"/>
</dbReference>
<reference evidence="3" key="2">
    <citation type="journal article" date="2017" name="J. Anim. Genet.">
        <title>Multiple reference genome sequences of hot pepper reveal the massive evolution of plant disease resistance genes by retroduplication.</title>
        <authorList>
            <person name="Kim S."/>
            <person name="Park J."/>
            <person name="Yeom S.-I."/>
            <person name="Kim Y.-M."/>
            <person name="Seo E."/>
            <person name="Kim K.-T."/>
            <person name="Kim M.-S."/>
            <person name="Lee J.M."/>
            <person name="Cheong K."/>
            <person name="Shin H.-S."/>
            <person name="Kim S.-B."/>
            <person name="Han K."/>
            <person name="Lee J."/>
            <person name="Park M."/>
            <person name="Lee H.-A."/>
            <person name="Lee H.-Y."/>
            <person name="Lee Y."/>
            <person name="Oh S."/>
            <person name="Lee J.H."/>
            <person name="Choi E."/>
            <person name="Choi E."/>
            <person name="Lee S.E."/>
            <person name="Jeon J."/>
            <person name="Kim H."/>
            <person name="Choi G."/>
            <person name="Song H."/>
            <person name="Lee J."/>
            <person name="Lee S.-C."/>
            <person name="Kwon J.-K."/>
            <person name="Lee H.-Y."/>
            <person name="Koo N."/>
            <person name="Hong Y."/>
            <person name="Kim R.W."/>
            <person name="Kang W.-H."/>
            <person name="Huh J.H."/>
            <person name="Kang B.-C."/>
            <person name="Yang T.-J."/>
            <person name="Lee Y.-H."/>
            <person name="Bennetzen J.L."/>
            <person name="Choi D."/>
        </authorList>
    </citation>
    <scope>NUCLEOTIDE SEQUENCE [LARGE SCALE GENOMIC DNA]</scope>
    <source>
        <strain evidence="3">cv. PBC81</strain>
    </source>
</reference>
<reference evidence="2 3" key="1">
    <citation type="journal article" date="2017" name="Genome Biol.">
        <title>New reference genome sequences of hot pepper reveal the massive evolution of plant disease-resistance genes by retroduplication.</title>
        <authorList>
            <person name="Kim S."/>
            <person name="Park J."/>
            <person name="Yeom S.I."/>
            <person name="Kim Y.M."/>
            <person name="Seo E."/>
            <person name="Kim K.T."/>
            <person name="Kim M.S."/>
            <person name="Lee J.M."/>
            <person name="Cheong K."/>
            <person name="Shin H.S."/>
            <person name="Kim S.B."/>
            <person name="Han K."/>
            <person name="Lee J."/>
            <person name="Park M."/>
            <person name="Lee H.A."/>
            <person name="Lee H.Y."/>
            <person name="Lee Y."/>
            <person name="Oh S."/>
            <person name="Lee J.H."/>
            <person name="Choi E."/>
            <person name="Choi E."/>
            <person name="Lee S.E."/>
            <person name="Jeon J."/>
            <person name="Kim H."/>
            <person name="Choi G."/>
            <person name="Song H."/>
            <person name="Lee J."/>
            <person name="Lee S.C."/>
            <person name="Kwon J.K."/>
            <person name="Lee H.Y."/>
            <person name="Koo N."/>
            <person name="Hong Y."/>
            <person name="Kim R.W."/>
            <person name="Kang W.H."/>
            <person name="Huh J.H."/>
            <person name="Kang B.C."/>
            <person name="Yang T.J."/>
            <person name="Lee Y.H."/>
            <person name="Bennetzen J.L."/>
            <person name="Choi D."/>
        </authorList>
    </citation>
    <scope>NUCLEOTIDE SEQUENCE [LARGE SCALE GENOMIC DNA]</scope>
    <source>
        <strain evidence="3">cv. PBC81</strain>
    </source>
</reference>
<dbReference type="InterPro" id="IPR008546">
    <property type="entry name" value="VAN3-bd-like_auxin_canal"/>
</dbReference>
<dbReference type="STRING" id="33114.A0A2G2X0E9"/>
<dbReference type="InterPro" id="IPR040269">
    <property type="entry name" value="VAB"/>
</dbReference>
<evidence type="ECO:0000313" key="3">
    <source>
        <dbReference type="Proteomes" id="UP000224567"/>
    </source>
</evidence>
<dbReference type="PANTHER" id="PTHR31351">
    <property type="entry name" value="EXPRESSED PROTEIN"/>
    <property type="match status" value="1"/>
</dbReference>
<accession>A0A2G2X0E9</accession>
<dbReference type="OrthoDB" id="1748449at2759"/>
<sequence>MSSRLIEEKGFAVANIRDTEVSTTTSSDNGKDEDMAKTYMAVISPATFVATQCAEATEAMGAKRKYVASVIISAVNV</sequence>
<protein>
    <recommendedName>
        <fullName evidence="1">VAN3-binding protein-like auxin canalisation domain-containing protein</fullName>
    </recommendedName>
</protein>
<proteinExistence type="predicted"/>
<feature type="domain" description="VAN3-binding protein-like auxin canalisation" evidence="1">
    <location>
        <begin position="22"/>
        <end position="77"/>
    </location>
</feature>
<name>A0A2G2X0E9_CAPBA</name>
<gene>
    <name evidence="2" type="ORF">CQW23_10646</name>
</gene>
<dbReference type="PANTHER" id="PTHR31351:SF31">
    <property type="entry name" value="VAN3-BINDING PROTEIN"/>
    <property type="match status" value="1"/>
</dbReference>
<comment type="caution">
    <text evidence="2">The sequence shown here is derived from an EMBL/GenBank/DDBJ whole genome shotgun (WGS) entry which is preliminary data.</text>
</comment>
<evidence type="ECO:0000313" key="2">
    <source>
        <dbReference type="EMBL" id="PHT50899.1"/>
    </source>
</evidence>
<dbReference type="GO" id="GO:0010305">
    <property type="term" value="P:leaf vascular tissue pattern formation"/>
    <property type="evidence" value="ECO:0007669"/>
    <property type="project" value="TreeGrafter"/>
</dbReference>
<dbReference type="Pfam" id="PF05703">
    <property type="entry name" value="Auxin_canalis"/>
    <property type="match status" value="1"/>
</dbReference>
<dbReference type="EMBL" id="MLFT02000004">
    <property type="protein sequence ID" value="PHT50899.1"/>
    <property type="molecule type" value="Genomic_DNA"/>
</dbReference>